<keyword evidence="5 13" id="KW-0375">Hydrogen ion transport</keyword>
<feature type="coiled-coil region" evidence="15">
    <location>
        <begin position="65"/>
        <end position="117"/>
    </location>
</feature>
<keyword evidence="9 13" id="KW-0066">ATP synthesis</keyword>
<evidence type="ECO:0000313" key="17">
    <source>
        <dbReference type="Proteomes" id="UP000185678"/>
    </source>
</evidence>
<comment type="function">
    <text evidence="11">Component of the F(0) channel, it forms part of the peripheral stalk, linking F(1) to F(0). The b'-subunit is a diverged and duplicated form of b found in plants and photosynthetic bacteria.</text>
</comment>
<dbReference type="AlphaFoldDB" id="A0A1N7Q0C2"/>
<evidence type="ECO:0000256" key="12">
    <source>
        <dbReference type="ARBA" id="ARBA00037847"/>
    </source>
</evidence>
<feature type="transmembrane region" description="Helical" evidence="13">
    <location>
        <begin position="30"/>
        <end position="54"/>
    </location>
</feature>
<evidence type="ECO:0000256" key="1">
    <source>
        <dbReference type="ARBA" id="ARBA00005513"/>
    </source>
</evidence>
<dbReference type="GO" id="GO:0046961">
    <property type="term" value="F:proton-transporting ATPase activity, rotational mechanism"/>
    <property type="evidence" value="ECO:0007669"/>
    <property type="project" value="TreeGrafter"/>
</dbReference>
<dbReference type="Proteomes" id="UP000185678">
    <property type="component" value="Unassembled WGS sequence"/>
</dbReference>
<reference evidence="16 17" key="1">
    <citation type="submission" date="2017-01" db="EMBL/GenBank/DDBJ databases">
        <authorList>
            <person name="Mah S.A."/>
            <person name="Swanson W.J."/>
            <person name="Moy G.W."/>
            <person name="Vacquier V.D."/>
        </authorList>
    </citation>
    <scope>NUCLEOTIDE SEQUENCE [LARGE SCALE GENOMIC DNA]</scope>
    <source>
        <strain evidence="16 17">DSM 11589</strain>
    </source>
</reference>
<evidence type="ECO:0000256" key="13">
    <source>
        <dbReference type="HAMAP-Rule" id="MF_01398"/>
    </source>
</evidence>
<dbReference type="Pfam" id="PF00430">
    <property type="entry name" value="ATP-synt_B"/>
    <property type="match status" value="1"/>
</dbReference>
<evidence type="ECO:0000256" key="7">
    <source>
        <dbReference type="ARBA" id="ARBA00023065"/>
    </source>
</evidence>
<organism evidence="16 17">
    <name type="scientific">Insolitispirillum peregrinum</name>
    <dbReference type="NCBI Taxonomy" id="80876"/>
    <lineage>
        <taxon>Bacteria</taxon>
        <taxon>Pseudomonadati</taxon>
        <taxon>Pseudomonadota</taxon>
        <taxon>Alphaproteobacteria</taxon>
        <taxon>Rhodospirillales</taxon>
        <taxon>Novispirillaceae</taxon>
        <taxon>Insolitispirillum</taxon>
    </lineage>
</organism>
<dbReference type="OrthoDB" id="8479836at2"/>
<keyword evidence="17" id="KW-1185">Reference proteome</keyword>
<keyword evidence="6 13" id="KW-1133">Transmembrane helix</keyword>
<dbReference type="CDD" id="cd06503">
    <property type="entry name" value="ATP-synt_Fo_b"/>
    <property type="match status" value="1"/>
</dbReference>
<keyword evidence="7 13" id="KW-0406">Ion transport</keyword>
<dbReference type="InterPro" id="IPR050059">
    <property type="entry name" value="ATP_synthase_B_chain"/>
</dbReference>
<dbReference type="HAMAP" id="MF_01398">
    <property type="entry name" value="ATP_synth_b_bprime"/>
    <property type="match status" value="1"/>
</dbReference>
<evidence type="ECO:0000256" key="4">
    <source>
        <dbReference type="ARBA" id="ARBA00022692"/>
    </source>
</evidence>
<dbReference type="GO" id="GO:0012505">
    <property type="term" value="C:endomembrane system"/>
    <property type="evidence" value="ECO:0007669"/>
    <property type="project" value="UniProtKB-SubCell"/>
</dbReference>
<keyword evidence="2 13" id="KW-0813">Transport</keyword>
<comment type="subcellular location">
    <subcellularLocation>
        <location evidence="13">Cell membrane</location>
        <topology evidence="13">Single-pass membrane protein</topology>
    </subcellularLocation>
    <subcellularLocation>
        <location evidence="12">Endomembrane system</location>
        <topology evidence="12">Single-pass membrane protein</topology>
    </subcellularLocation>
</comment>
<keyword evidence="3 13" id="KW-0138">CF(0)</keyword>
<evidence type="ECO:0000256" key="9">
    <source>
        <dbReference type="ARBA" id="ARBA00023310"/>
    </source>
</evidence>
<gene>
    <name evidence="13" type="primary">atpF</name>
    <name evidence="16" type="ORF">SAMN05421779_10937</name>
</gene>
<keyword evidence="13" id="KW-1003">Cell membrane</keyword>
<name>A0A1N7Q0C2_9PROT</name>
<comment type="subunit">
    <text evidence="13">F-type ATPases have 2 components, F(1) - the catalytic core - and F(0) - the membrane proton channel. F(1) has five subunits: alpha(3), beta(3), gamma(1), delta(1), epsilon(1). F(0) has three main subunits: a(1), b(2) and c(10-14). The alpha and beta chains form an alternating ring which encloses part of the gamma chain. F(1) is attached to F(0) by a central stalk formed by the gamma and epsilon chains, while a peripheral stalk is formed by the delta and b chains.</text>
</comment>
<dbReference type="InterPro" id="IPR002146">
    <property type="entry name" value="ATP_synth_b/b'su_bac/chlpt"/>
</dbReference>
<comment type="function">
    <text evidence="10 13">F(1)F(0) ATP synthase produces ATP from ADP in the presence of a proton or sodium gradient. F-type ATPases consist of two structural domains, F(1) containing the extramembraneous catalytic core and F(0) containing the membrane proton channel, linked together by a central stalk and a peripheral stalk. During catalysis, ATP synthesis in the catalytic domain of F(1) is coupled via a rotary mechanism of the central stalk subunits to proton translocation.</text>
</comment>
<dbReference type="STRING" id="80876.SAMN05421779_10937"/>
<dbReference type="PANTHER" id="PTHR33445">
    <property type="entry name" value="ATP SYNTHASE SUBUNIT B', CHLOROPLASTIC"/>
    <property type="match status" value="1"/>
</dbReference>
<accession>A0A1N7Q0C2</accession>
<evidence type="ECO:0000256" key="6">
    <source>
        <dbReference type="ARBA" id="ARBA00022989"/>
    </source>
</evidence>
<dbReference type="GO" id="GO:0005886">
    <property type="term" value="C:plasma membrane"/>
    <property type="evidence" value="ECO:0007669"/>
    <property type="project" value="UniProtKB-SubCell"/>
</dbReference>
<evidence type="ECO:0000256" key="3">
    <source>
        <dbReference type="ARBA" id="ARBA00022547"/>
    </source>
</evidence>
<evidence type="ECO:0000256" key="14">
    <source>
        <dbReference type="RuleBase" id="RU003848"/>
    </source>
</evidence>
<evidence type="ECO:0000313" key="16">
    <source>
        <dbReference type="EMBL" id="SIT16300.1"/>
    </source>
</evidence>
<evidence type="ECO:0000256" key="2">
    <source>
        <dbReference type="ARBA" id="ARBA00022448"/>
    </source>
</evidence>
<dbReference type="GO" id="GO:0046933">
    <property type="term" value="F:proton-transporting ATP synthase activity, rotational mechanism"/>
    <property type="evidence" value="ECO:0007669"/>
    <property type="project" value="UniProtKB-UniRule"/>
</dbReference>
<evidence type="ECO:0000256" key="10">
    <source>
        <dbReference type="ARBA" id="ARBA00025198"/>
    </source>
</evidence>
<proteinExistence type="inferred from homology"/>
<sequence>MFISSAIAATAEHAAEAGHHGPFYTQAEFWVGAAFVLVVALAFRKVFAAITAGLDARASQIKGRIDEAAKLREDAQALLAEYQRKQRDALQEAEAIVAHAKHEAARLKTEAEAAMEASIVRREKQAVERIAQAEAQAMAEVRNLAVDMAIAAANKMIAEKLAPDAQDLLIEDSIRGLSGKLH</sequence>
<keyword evidence="4 13" id="KW-0812">Transmembrane</keyword>
<comment type="similarity">
    <text evidence="1 13 14">Belongs to the ATPase B chain family.</text>
</comment>
<evidence type="ECO:0000256" key="8">
    <source>
        <dbReference type="ARBA" id="ARBA00023136"/>
    </source>
</evidence>
<dbReference type="EMBL" id="FTOA01000009">
    <property type="protein sequence ID" value="SIT16300.1"/>
    <property type="molecule type" value="Genomic_DNA"/>
</dbReference>
<evidence type="ECO:0000256" key="5">
    <source>
        <dbReference type="ARBA" id="ARBA00022781"/>
    </source>
</evidence>
<protein>
    <recommendedName>
        <fullName evidence="13">ATP synthase subunit b</fullName>
    </recommendedName>
    <alternativeName>
        <fullName evidence="13">ATP synthase F(0) sector subunit b</fullName>
    </alternativeName>
    <alternativeName>
        <fullName evidence="13">ATPase subunit I</fullName>
    </alternativeName>
    <alternativeName>
        <fullName evidence="13">F-type ATPase subunit b</fullName>
        <shortName evidence="13">F-ATPase subunit b</shortName>
    </alternativeName>
</protein>
<evidence type="ECO:0000256" key="11">
    <source>
        <dbReference type="ARBA" id="ARBA00025614"/>
    </source>
</evidence>
<evidence type="ECO:0000256" key="15">
    <source>
        <dbReference type="SAM" id="Coils"/>
    </source>
</evidence>
<dbReference type="PANTHER" id="PTHR33445:SF1">
    <property type="entry name" value="ATP SYNTHASE SUBUNIT B"/>
    <property type="match status" value="1"/>
</dbReference>
<keyword evidence="15" id="KW-0175">Coiled coil</keyword>
<keyword evidence="8 13" id="KW-0472">Membrane</keyword>
<dbReference type="GO" id="GO:0045259">
    <property type="term" value="C:proton-transporting ATP synthase complex"/>
    <property type="evidence" value="ECO:0007669"/>
    <property type="project" value="UniProtKB-KW"/>
</dbReference>
<dbReference type="RefSeq" id="WP_076401911.1">
    <property type="nucleotide sequence ID" value="NZ_FTOA01000009.1"/>
</dbReference>